<dbReference type="EMBL" id="JBEHZE010000001">
    <property type="protein sequence ID" value="MEX6633474.1"/>
    <property type="molecule type" value="Genomic_DNA"/>
</dbReference>
<dbReference type="RefSeq" id="WP_369313436.1">
    <property type="nucleotide sequence ID" value="NZ_JBEHZE010000001.1"/>
</dbReference>
<evidence type="ECO:0000313" key="6">
    <source>
        <dbReference type="EMBL" id="MEX6633474.1"/>
    </source>
</evidence>
<protein>
    <submittedName>
        <fullName evidence="6">GFA family protein</fullName>
    </submittedName>
</protein>
<dbReference type="InterPro" id="IPR006913">
    <property type="entry name" value="CENP-V/GFA"/>
</dbReference>
<gene>
    <name evidence="6" type="ORF">ABFZ84_07915</name>
</gene>
<evidence type="ECO:0000256" key="4">
    <source>
        <dbReference type="ARBA" id="ARBA00023239"/>
    </source>
</evidence>
<dbReference type="Gene3D" id="3.90.1590.10">
    <property type="entry name" value="glutathione-dependent formaldehyde- activating enzyme (gfa)"/>
    <property type="match status" value="1"/>
</dbReference>
<dbReference type="SUPFAM" id="SSF51316">
    <property type="entry name" value="Mss4-like"/>
    <property type="match status" value="1"/>
</dbReference>
<dbReference type="PANTHER" id="PTHR33337:SF33">
    <property type="entry name" value="CENP-V_GFA DOMAIN-CONTAINING PROTEIN"/>
    <property type="match status" value="1"/>
</dbReference>
<evidence type="ECO:0000256" key="2">
    <source>
        <dbReference type="ARBA" id="ARBA00022723"/>
    </source>
</evidence>
<dbReference type="Pfam" id="PF04828">
    <property type="entry name" value="GFA"/>
    <property type="match status" value="1"/>
</dbReference>
<organism evidence="6 7">
    <name type="scientific">Hyphococcus lacteus</name>
    <dbReference type="NCBI Taxonomy" id="3143536"/>
    <lineage>
        <taxon>Bacteria</taxon>
        <taxon>Pseudomonadati</taxon>
        <taxon>Pseudomonadota</taxon>
        <taxon>Alphaproteobacteria</taxon>
        <taxon>Parvularculales</taxon>
        <taxon>Parvularculaceae</taxon>
        <taxon>Hyphococcus</taxon>
    </lineage>
</organism>
<accession>A0ABV3Z3U5</accession>
<feature type="domain" description="CENP-V/GFA" evidence="5">
    <location>
        <begin position="6"/>
        <end position="104"/>
    </location>
</feature>
<reference evidence="6 7" key="1">
    <citation type="submission" date="2024-05" db="EMBL/GenBank/DDBJ databases">
        <title>Three bacterial strains, DH-69, EH-24, and ECK-19 isolated from coastal sediments.</title>
        <authorList>
            <person name="Ye Y.-Q."/>
            <person name="Du Z.-J."/>
        </authorList>
    </citation>
    <scope>NUCLEOTIDE SEQUENCE [LARGE SCALE GENOMIC DNA]</scope>
    <source>
        <strain evidence="6 7">ECK-19</strain>
    </source>
</reference>
<comment type="caution">
    <text evidence="6">The sequence shown here is derived from an EMBL/GenBank/DDBJ whole genome shotgun (WGS) entry which is preliminary data.</text>
</comment>
<comment type="similarity">
    <text evidence="1">Belongs to the Gfa family.</text>
</comment>
<proteinExistence type="inferred from homology"/>
<evidence type="ECO:0000259" key="5">
    <source>
        <dbReference type="PROSITE" id="PS51891"/>
    </source>
</evidence>
<evidence type="ECO:0000256" key="1">
    <source>
        <dbReference type="ARBA" id="ARBA00005495"/>
    </source>
</evidence>
<sequence>MVSLPLEGGCQCGALRYELAAAPLMIYACHCTNCQKQTGSAFVLSATVPEAAFSFNRGTASKTEWTSDAGNKRFGYFCNDCGSRIANGQSPSIGILSLRAGTFDDTSWVRPAGHIWVKSAQNWFKFAADDLLSDEQPTDYSPFMTRFQSFGLFAK</sequence>
<keyword evidence="7" id="KW-1185">Reference proteome</keyword>
<dbReference type="PANTHER" id="PTHR33337">
    <property type="entry name" value="GFA DOMAIN-CONTAINING PROTEIN"/>
    <property type="match status" value="1"/>
</dbReference>
<evidence type="ECO:0000313" key="7">
    <source>
        <dbReference type="Proteomes" id="UP001560685"/>
    </source>
</evidence>
<keyword evidence="3" id="KW-0862">Zinc</keyword>
<evidence type="ECO:0000256" key="3">
    <source>
        <dbReference type="ARBA" id="ARBA00022833"/>
    </source>
</evidence>
<name>A0ABV3Z3U5_9PROT</name>
<dbReference type="PROSITE" id="PS51891">
    <property type="entry name" value="CENP_V_GFA"/>
    <property type="match status" value="1"/>
</dbReference>
<dbReference type="InterPro" id="IPR011057">
    <property type="entry name" value="Mss4-like_sf"/>
</dbReference>
<keyword evidence="2" id="KW-0479">Metal-binding</keyword>
<dbReference type="Proteomes" id="UP001560685">
    <property type="component" value="Unassembled WGS sequence"/>
</dbReference>
<keyword evidence="4" id="KW-0456">Lyase</keyword>